<dbReference type="SUPFAM" id="SSF53474">
    <property type="entry name" value="alpha/beta-Hydrolases"/>
    <property type="match status" value="1"/>
</dbReference>
<name>A0A255YQU9_9PROT</name>
<accession>A0A255YQU9</accession>
<evidence type="ECO:0000313" key="4">
    <source>
        <dbReference type="Proteomes" id="UP000216998"/>
    </source>
</evidence>
<keyword evidence="1" id="KW-0732">Signal</keyword>
<dbReference type="PROSITE" id="PS51257">
    <property type="entry name" value="PROKAR_LIPOPROTEIN"/>
    <property type="match status" value="1"/>
</dbReference>
<dbReference type="EMBL" id="NOXU01000032">
    <property type="protein sequence ID" value="OYQ31606.1"/>
    <property type="molecule type" value="Genomic_DNA"/>
</dbReference>
<organism evidence="3 4">
    <name type="scientific">Niveispirillum lacus</name>
    <dbReference type="NCBI Taxonomy" id="1981099"/>
    <lineage>
        <taxon>Bacteria</taxon>
        <taxon>Pseudomonadati</taxon>
        <taxon>Pseudomonadota</taxon>
        <taxon>Alphaproteobacteria</taxon>
        <taxon>Rhodospirillales</taxon>
        <taxon>Azospirillaceae</taxon>
        <taxon>Niveispirillum</taxon>
    </lineage>
</organism>
<dbReference type="PANTHER" id="PTHR43798">
    <property type="entry name" value="MONOACYLGLYCEROL LIPASE"/>
    <property type="match status" value="1"/>
</dbReference>
<dbReference type="OrthoDB" id="9808398at2"/>
<dbReference type="Proteomes" id="UP000216998">
    <property type="component" value="Unassembled WGS sequence"/>
</dbReference>
<dbReference type="RefSeq" id="WP_094458601.1">
    <property type="nucleotide sequence ID" value="NZ_NOXU01000032.1"/>
</dbReference>
<comment type="caution">
    <text evidence="3">The sequence shown here is derived from an EMBL/GenBank/DDBJ whole genome shotgun (WGS) entry which is preliminary data.</text>
</comment>
<feature type="chain" id="PRO_5012513532" description="AB hydrolase-1 domain-containing protein" evidence="1">
    <location>
        <begin position="26"/>
        <end position="322"/>
    </location>
</feature>
<dbReference type="InterPro" id="IPR000073">
    <property type="entry name" value="AB_hydrolase_1"/>
</dbReference>
<dbReference type="AlphaFoldDB" id="A0A255YQU9"/>
<feature type="domain" description="AB hydrolase-1" evidence="2">
    <location>
        <begin position="71"/>
        <end position="310"/>
    </location>
</feature>
<evidence type="ECO:0000313" key="3">
    <source>
        <dbReference type="EMBL" id="OYQ31606.1"/>
    </source>
</evidence>
<dbReference type="Pfam" id="PF12697">
    <property type="entry name" value="Abhydrolase_6"/>
    <property type="match status" value="1"/>
</dbReference>
<dbReference type="InterPro" id="IPR029058">
    <property type="entry name" value="AB_hydrolase_fold"/>
</dbReference>
<evidence type="ECO:0000259" key="2">
    <source>
        <dbReference type="Pfam" id="PF12697"/>
    </source>
</evidence>
<dbReference type="Gene3D" id="3.40.50.1820">
    <property type="entry name" value="alpha/beta hydrolase"/>
    <property type="match status" value="1"/>
</dbReference>
<proteinExistence type="predicted"/>
<feature type="signal peptide" evidence="1">
    <location>
        <begin position="1"/>
        <end position="25"/>
    </location>
</feature>
<reference evidence="3 4" key="1">
    <citation type="submission" date="2017-07" db="EMBL/GenBank/DDBJ databases">
        <title>Niveispirillum cyanobacteriorum sp. nov., isolated from cyanobacterial aggregates in a eutrophic lake.</title>
        <authorList>
            <person name="Cai H."/>
        </authorList>
    </citation>
    <scope>NUCLEOTIDE SEQUENCE [LARGE SCALE GENOMIC DNA]</scope>
    <source>
        <strain evidence="4">TH1-14</strain>
    </source>
</reference>
<sequence length="322" mass="34953">MKLSVLRKALVGTGLVLFVSCATLAQPTAPAGAVLAGDDALRAQYTLPNSRFMNIDGTPVHYVDEGSGPAILLLHGSYSSLRQWNVWAAELKKKYRVIRFDMPPAGLSGPSAHGNYTTEDNFQLIDTLTQRLGVNRFMVISTSTGAITGVAYASLHPNKVIAQVFGNAVVGPFKYDPSKLSEDLKKALAEAATHPGYHKPEFWRQILLANMEDKTKVTPELAQEWTDLNNRALRMPTKATKPSLTRTAEDLKSIRVPTLVLWGAEDHEMGLEHAEAAMALLPGPDKQLIVMPGCGHMMPPDCAGDALAKAMPFIDRVLQAAN</sequence>
<gene>
    <name evidence="3" type="ORF">CHU95_20930</name>
</gene>
<protein>
    <recommendedName>
        <fullName evidence="2">AB hydrolase-1 domain-containing protein</fullName>
    </recommendedName>
</protein>
<dbReference type="InterPro" id="IPR050266">
    <property type="entry name" value="AB_hydrolase_sf"/>
</dbReference>
<evidence type="ECO:0000256" key="1">
    <source>
        <dbReference type="SAM" id="SignalP"/>
    </source>
</evidence>
<keyword evidence="4" id="KW-1185">Reference proteome</keyword>